<evidence type="ECO:0000256" key="1">
    <source>
        <dbReference type="SAM" id="Phobius"/>
    </source>
</evidence>
<comment type="caution">
    <text evidence="2">The sequence shown here is derived from an EMBL/GenBank/DDBJ whole genome shotgun (WGS) entry which is preliminary data.</text>
</comment>
<name>A0ABN2L2M6_9MICO</name>
<evidence type="ECO:0000313" key="3">
    <source>
        <dbReference type="Proteomes" id="UP001501475"/>
    </source>
</evidence>
<reference evidence="2 3" key="1">
    <citation type="journal article" date="2019" name="Int. J. Syst. Evol. Microbiol.">
        <title>The Global Catalogue of Microorganisms (GCM) 10K type strain sequencing project: providing services to taxonomists for standard genome sequencing and annotation.</title>
        <authorList>
            <consortium name="The Broad Institute Genomics Platform"/>
            <consortium name="The Broad Institute Genome Sequencing Center for Infectious Disease"/>
            <person name="Wu L."/>
            <person name="Ma J."/>
        </authorList>
    </citation>
    <scope>NUCLEOTIDE SEQUENCE [LARGE SCALE GENOMIC DNA]</scope>
    <source>
        <strain evidence="2 3">JCM 15591</strain>
    </source>
</reference>
<evidence type="ECO:0000313" key="2">
    <source>
        <dbReference type="EMBL" id="GAA1772895.1"/>
    </source>
</evidence>
<organism evidence="2 3">
    <name type="scientific">Nostocoides vanveenii</name>
    <dbReference type="NCBI Taxonomy" id="330835"/>
    <lineage>
        <taxon>Bacteria</taxon>
        <taxon>Bacillati</taxon>
        <taxon>Actinomycetota</taxon>
        <taxon>Actinomycetes</taxon>
        <taxon>Micrococcales</taxon>
        <taxon>Intrasporangiaceae</taxon>
        <taxon>Nostocoides</taxon>
    </lineage>
</organism>
<gene>
    <name evidence="2" type="ORF">GCM10009810_32700</name>
</gene>
<keyword evidence="3" id="KW-1185">Reference proteome</keyword>
<sequence length="176" mass="18749">MPLVANSTIADAGDASVAERSRNLRRIGLTLFALPVLGAALGVFGPNAGHVSATGSAYRLGVDYPRATRSSIVTPLVVTVTRPGGFGDDPVIVAVDQGFLDRLDFQNWYPNPSAESNDGDTTIYEFDPPDGDTLRVSLDARTGPNQGYSHNTYAVAVLTDAHTPAARVTFRTIFWP</sequence>
<dbReference type="Proteomes" id="UP001501475">
    <property type="component" value="Unassembled WGS sequence"/>
</dbReference>
<accession>A0ABN2L2M6</accession>
<protein>
    <submittedName>
        <fullName evidence="2">Uncharacterized protein</fullName>
    </submittedName>
</protein>
<dbReference type="EMBL" id="BAAAPN010000097">
    <property type="protein sequence ID" value="GAA1772895.1"/>
    <property type="molecule type" value="Genomic_DNA"/>
</dbReference>
<feature type="transmembrane region" description="Helical" evidence="1">
    <location>
        <begin position="27"/>
        <end position="45"/>
    </location>
</feature>
<proteinExistence type="predicted"/>
<keyword evidence="1" id="KW-1133">Transmembrane helix</keyword>
<keyword evidence="1" id="KW-0472">Membrane</keyword>
<keyword evidence="1" id="KW-0812">Transmembrane</keyword>